<dbReference type="PROSITE" id="PS01031">
    <property type="entry name" value="SHSP"/>
    <property type="match status" value="1"/>
</dbReference>
<evidence type="ECO:0000313" key="5">
    <source>
        <dbReference type="Proteomes" id="UP000001304"/>
    </source>
</evidence>
<dbReference type="Pfam" id="PF00011">
    <property type="entry name" value="HSP20"/>
    <property type="match status" value="1"/>
</dbReference>
<evidence type="ECO:0000313" key="4">
    <source>
        <dbReference type="EMBL" id="ADM26944.1"/>
    </source>
</evidence>
<evidence type="ECO:0000259" key="3">
    <source>
        <dbReference type="PROSITE" id="PS01031"/>
    </source>
</evidence>
<dbReference type="AlphaFoldDB" id="E0SPS2"/>
<dbReference type="Gene3D" id="2.60.40.790">
    <property type="match status" value="1"/>
</dbReference>
<dbReference type="InterPro" id="IPR002068">
    <property type="entry name" value="A-crystallin/Hsp20_dom"/>
</dbReference>
<dbReference type="NCBIfam" id="NF041800">
    <property type="entry name" value="Hsp20"/>
    <property type="match status" value="1"/>
</dbReference>
<accession>E0SPS2</accession>
<organism evidence="4 5">
    <name type="scientific">Ignisphaera aggregans (strain DSM 17230 / JCM 13409 / AQ1.S1)</name>
    <dbReference type="NCBI Taxonomy" id="583356"/>
    <lineage>
        <taxon>Archaea</taxon>
        <taxon>Thermoproteota</taxon>
        <taxon>Thermoprotei</taxon>
        <taxon>Desulfurococcales</taxon>
        <taxon>Desulfurococcaceae</taxon>
        <taxon>Ignisphaera</taxon>
    </lineage>
</organism>
<evidence type="ECO:0000256" key="2">
    <source>
        <dbReference type="RuleBase" id="RU003616"/>
    </source>
</evidence>
<dbReference type="CDD" id="cd06464">
    <property type="entry name" value="ACD_sHsps-like"/>
    <property type="match status" value="1"/>
</dbReference>
<protein>
    <submittedName>
        <fullName evidence="4">Heat shock protein Hsp20</fullName>
    </submittedName>
</protein>
<dbReference type="HOGENOM" id="CLU_117605_1_0_2"/>
<keyword evidence="5" id="KW-1185">Reference proteome</keyword>
<dbReference type="Proteomes" id="UP000001304">
    <property type="component" value="Chromosome"/>
</dbReference>
<gene>
    <name evidence="4" type="ordered locus">Igag_0092</name>
</gene>
<dbReference type="KEGG" id="iag:Igag_0092"/>
<dbReference type="STRING" id="583356.Igag_0092"/>
<feature type="domain" description="SHSP" evidence="3">
    <location>
        <begin position="86"/>
        <end position="186"/>
    </location>
</feature>
<keyword evidence="4" id="KW-0346">Stress response</keyword>
<dbReference type="EMBL" id="CP002098">
    <property type="protein sequence ID" value="ADM26944.1"/>
    <property type="molecule type" value="Genomic_DNA"/>
</dbReference>
<comment type="similarity">
    <text evidence="1 2">Belongs to the small heat shock protein (HSP20) family.</text>
</comment>
<proteinExistence type="inferred from homology"/>
<dbReference type="BioCyc" id="IAGG583356:GHAH-101-MONOMER"/>
<reference evidence="4 5" key="1">
    <citation type="journal article" date="2010" name="Stand. Genomic Sci.">
        <title>Complete genome sequence of Ignisphaera aggregans type strain (AQ1.S1).</title>
        <authorList>
            <person name="Goker M."/>
            <person name="Held B."/>
            <person name="Lapidus A."/>
            <person name="Nolan M."/>
            <person name="Spring S."/>
            <person name="Yasawong M."/>
            <person name="Lucas S."/>
            <person name="Glavina Del Rio T."/>
            <person name="Tice H."/>
            <person name="Cheng J.F."/>
            <person name="Goodwin L."/>
            <person name="Tapia R."/>
            <person name="Pitluck S."/>
            <person name="Liolios K."/>
            <person name="Ivanova N."/>
            <person name="Mavromatis K."/>
            <person name="Mikhailova N."/>
            <person name="Pati A."/>
            <person name="Chen A."/>
            <person name="Palaniappan K."/>
            <person name="Brambilla E."/>
            <person name="Land M."/>
            <person name="Hauser L."/>
            <person name="Chang Y.J."/>
            <person name="Jeffries C.D."/>
            <person name="Brettin T."/>
            <person name="Detter J.C."/>
            <person name="Han C."/>
            <person name="Rohde M."/>
            <person name="Sikorski J."/>
            <person name="Woyke T."/>
            <person name="Bristow J."/>
            <person name="Eisen J.A."/>
            <person name="Markowitz V."/>
            <person name="Hugenholtz P."/>
            <person name="Kyrpides N.C."/>
            <person name="Klenk H.P."/>
        </authorList>
    </citation>
    <scope>NUCLEOTIDE SEQUENCE [LARGE SCALE GENOMIC DNA]</scope>
    <source>
        <strain evidence="5">DSM 17230 / JCM 13409 / AQ1.S1</strain>
    </source>
</reference>
<evidence type="ECO:0000256" key="1">
    <source>
        <dbReference type="PROSITE-ProRule" id="PRU00285"/>
    </source>
</evidence>
<sequence>MGDRESERKRRSIFDIINDLFEELWEEMEHFERDFMRMFPREELREGEIIRKPIVYGFRLEIGPDGVPRIYEFGNVRRGGRVGPRIMVSEEREPLVDIYEEADRIRIVAELPGVDENKIKVEAIDDRRILIEASNHDRKYRKEVELPTEIDIDTAEAVYKNGVLEIRIRKKGKEERRGKIIQVKKE</sequence>
<name>E0SPS2_IGNAA</name>
<dbReference type="SUPFAM" id="SSF49764">
    <property type="entry name" value="HSP20-like chaperones"/>
    <property type="match status" value="1"/>
</dbReference>
<dbReference type="InterPro" id="IPR008978">
    <property type="entry name" value="HSP20-like_chaperone"/>
</dbReference>